<evidence type="ECO:0000313" key="2">
    <source>
        <dbReference type="Proteomes" id="UP000664859"/>
    </source>
</evidence>
<evidence type="ECO:0000313" key="1">
    <source>
        <dbReference type="EMBL" id="KAG5178223.1"/>
    </source>
</evidence>
<dbReference type="AlphaFoldDB" id="A0A836CAS8"/>
<organism evidence="1 2">
    <name type="scientific">Tribonema minus</name>
    <dbReference type="NCBI Taxonomy" id="303371"/>
    <lineage>
        <taxon>Eukaryota</taxon>
        <taxon>Sar</taxon>
        <taxon>Stramenopiles</taxon>
        <taxon>Ochrophyta</taxon>
        <taxon>PX clade</taxon>
        <taxon>Xanthophyceae</taxon>
        <taxon>Tribonematales</taxon>
        <taxon>Tribonemataceae</taxon>
        <taxon>Tribonema</taxon>
    </lineage>
</organism>
<dbReference type="EMBL" id="JAFCMP010000517">
    <property type="protein sequence ID" value="KAG5178223.1"/>
    <property type="molecule type" value="Genomic_DNA"/>
</dbReference>
<keyword evidence="2" id="KW-1185">Reference proteome</keyword>
<gene>
    <name evidence="1" type="ORF">JKP88DRAFT_248306</name>
</gene>
<protein>
    <submittedName>
        <fullName evidence="1">Uncharacterized protein</fullName>
    </submittedName>
</protein>
<sequence length="210" mass="23871">MLTLLFGVPSEHEVRYAVASGDYSRLRMLKRWCCAPALRRGALHEFLTRFDPPLPYSACMNGNFIKPITPCDRVHLDSRRSFPLLDAARCEDGDAFDLLLDLTDPARIDYARCIRLLMCFAEKGDAKWFVALSEATFPLSALRERDRTDLITCVMESSLDRLNHQSSEDRKGDGLSLLRLLWCSGPHSVGPNFLYNLPEKDVRLLYGQTV</sequence>
<accession>A0A836CAS8</accession>
<proteinExistence type="predicted"/>
<dbReference type="Proteomes" id="UP000664859">
    <property type="component" value="Unassembled WGS sequence"/>
</dbReference>
<comment type="caution">
    <text evidence="1">The sequence shown here is derived from an EMBL/GenBank/DDBJ whole genome shotgun (WGS) entry which is preliminary data.</text>
</comment>
<reference evidence="1" key="1">
    <citation type="submission" date="2021-02" db="EMBL/GenBank/DDBJ databases">
        <title>First Annotated Genome of the Yellow-green Alga Tribonema minus.</title>
        <authorList>
            <person name="Mahan K.M."/>
        </authorList>
    </citation>
    <scope>NUCLEOTIDE SEQUENCE</scope>
    <source>
        <strain evidence="1">UTEX B ZZ1240</strain>
    </source>
</reference>
<name>A0A836CAS8_9STRA</name>